<dbReference type="PROSITE" id="PS50297">
    <property type="entry name" value="ANK_REP_REGION"/>
    <property type="match status" value="1"/>
</dbReference>
<comment type="caution">
    <text evidence="9">The sequence shown here is derived from an EMBL/GenBank/DDBJ whole genome shotgun (WGS) entry which is preliminary data.</text>
</comment>
<organism evidence="9 10">
    <name type="scientific">Oryctes borbonicus</name>
    <dbReference type="NCBI Taxonomy" id="1629725"/>
    <lineage>
        <taxon>Eukaryota</taxon>
        <taxon>Metazoa</taxon>
        <taxon>Ecdysozoa</taxon>
        <taxon>Arthropoda</taxon>
        <taxon>Hexapoda</taxon>
        <taxon>Insecta</taxon>
        <taxon>Pterygota</taxon>
        <taxon>Neoptera</taxon>
        <taxon>Endopterygota</taxon>
        <taxon>Coleoptera</taxon>
        <taxon>Polyphaga</taxon>
        <taxon>Scarabaeiformia</taxon>
        <taxon>Scarabaeidae</taxon>
        <taxon>Dynastinae</taxon>
        <taxon>Oryctes</taxon>
    </lineage>
</organism>
<protein>
    <submittedName>
        <fullName evidence="9">Ankyrin repeat-containing protein</fullName>
    </submittedName>
</protein>
<evidence type="ECO:0000259" key="8">
    <source>
        <dbReference type="SMART" id="SM00555"/>
    </source>
</evidence>
<evidence type="ECO:0000313" key="9">
    <source>
        <dbReference type="EMBL" id="KRT81895.1"/>
    </source>
</evidence>
<accession>A0A0T6B4V3</accession>
<feature type="region of interest" description="Disordered" evidence="7">
    <location>
        <begin position="283"/>
        <end position="311"/>
    </location>
</feature>
<gene>
    <name evidence="9" type="ORF">AMK59_5584</name>
</gene>
<evidence type="ECO:0000256" key="1">
    <source>
        <dbReference type="ARBA" id="ARBA00022468"/>
    </source>
</evidence>
<evidence type="ECO:0000256" key="3">
    <source>
        <dbReference type="ARBA" id="ARBA00022771"/>
    </source>
</evidence>
<dbReference type="SUPFAM" id="SSF48403">
    <property type="entry name" value="Ankyrin repeat"/>
    <property type="match status" value="1"/>
</dbReference>
<dbReference type="InterPro" id="IPR002110">
    <property type="entry name" value="Ankyrin_rpt"/>
</dbReference>
<dbReference type="InterPro" id="IPR047161">
    <property type="entry name" value="GIT-like"/>
</dbReference>
<name>A0A0T6B4V3_9SCAR</name>
<dbReference type="GO" id="GO:0005096">
    <property type="term" value="F:GTPase activator activity"/>
    <property type="evidence" value="ECO:0007669"/>
    <property type="project" value="UniProtKB-KW"/>
</dbReference>
<keyword evidence="3" id="KW-0863">Zinc-finger</keyword>
<keyword evidence="6" id="KW-0175">Coiled coil</keyword>
<dbReference type="Pfam" id="PF12796">
    <property type="entry name" value="Ank_2"/>
    <property type="match status" value="1"/>
</dbReference>
<evidence type="ECO:0000256" key="7">
    <source>
        <dbReference type="SAM" id="MobiDB-lite"/>
    </source>
</evidence>
<dbReference type="Pfam" id="PF08518">
    <property type="entry name" value="GIT_SHD"/>
    <property type="match status" value="2"/>
</dbReference>
<feature type="coiled-coil region" evidence="6">
    <location>
        <begin position="314"/>
        <end position="348"/>
    </location>
</feature>
<feature type="compositionally biased region" description="Basic and acidic residues" evidence="7">
    <location>
        <begin position="291"/>
        <end position="311"/>
    </location>
</feature>
<evidence type="ECO:0000256" key="5">
    <source>
        <dbReference type="PROSITE-ProRule" id="PRU00023"/>
    </source>
</evidence>
<dbReference type="GO" id="GO:0031267">
    <property type="term" value="F:small GTPase binding"/>
    <property type="evidence" value="ECO:0007669"/>
    <property type="project" value="TreeGrafter"/>
</dbReference>
<evidence type="ECO:0000256" key="6">
    <source>
        <dbReference type="SAM" id="Coils"/>
    </source>
</evidence>
<dbReference type="PROSITE" id="PS50088">
    <property type="entry name" value="ANK_REPEAT"/>
    <property type="match status" value="1"/>
</dbReference>
<dbReference type="Gene3D" id="1.25.40.20">
    <property type="entry name" value="Ankyrin repeat-containing domain"/>
    <property type="match status" value="1"/>
</dbReference>
<keyword evidence="3" id="KW-0862">Zinc</keyword>
<keyword evidence="3" id="KW-0479">Metal-binding</keyword>
<keyword evidence="1" id="KW-0343">GTPase activation</keyword>
<dbReference type="OrthoDB" id="5588096at2759"/>
<dbReference type="SMART" id="SM00555">
    <property type="entry name" value="GIT"/>
    <property type="match status" value="2"/>
</dbReference>
<dbReference type="PANTHER" id="PTHR46097">
    <property type="entry name" value="G PROTEIN-COUPLED RECEPTOR KINASE INTERACTING ARFGAP"/>
    <property type="match status" value="1"/>
</dbReference>
<keyword evidence="4 5" id="KW-0040">ANK repeat</keyword>
<dbReference type="InterPro" id="IPR013724">
    <property type="entry name" value="GIT_SHD"/>
</dbReference>
<dbReference type="GO" id="GO:0032012">
    <property type="term" value="P:regulation of ARF protein signal transduction"/>
    <property type="evidence" value="ECO:0007669"/>
    <property type="project" value="InterPro"/>
</dbReference>
<dbReference type="EMBL" id="LJIG01016007">
    <property type="protein sequence ID" value="KRT81895.1"/>
    <property type="molecule type" value="Genomic_DNA"/>
</dbReference>
<dbReference type="GO" id="GO:0008270">
    <property type="term" value="F:zinc ion binding"/>
    <property type="evidence" value="ECO:0007669"/>
    <property type="project" value="UniProtKB-KW"/>
</dbReference>
<dbReference type="GO" id="GO:0098793">
    <property type="term" value="C:presynapse"/>
    <property type="evidence" value="ECO:0007669"/>
    <property type="project" value="GOC"/>
</dbReference>
<sequence>MHYAFVFRPNNEDGLLCVENELGKQLHASVRTNNLETSFRLLIQGADPNYFHDEKGTTPLHVAARKNQILQAELLIVYGADPTYPDVRGNTPIDYAKVKGHKELVNRLIECKYDLTDKFSNYLCLRKPDHQNGVHLLIPQNCPPSNPTIINKLKKLPNHLFEELAMDVYDEIDRREIEAIWLSSSDSVKLNALPFLPVDPVLSKARNQSRQKLGKFSSPELKALVYDILVDAQRRQNASEKESLMAKGIPIPKMRDYSQISDDDPLYDSVASDDDYAVVPGIEQAEDSIDEKEGVKRSGSDSSHSESKDTVVDLQDLSKKLQKSDDTISTLRQEVSTLKAVIDKLNTENYELRTRLSKAGTNSLNSFNGDSGCSSLDGFLMGQEQQPLNGQMTSFPDLRCGRKTQRPLSMFETRDSLKTTNWQDLKNKIKQNDQVRTTTSLYSNSTQIEQMVQQCTEQITKSIQQLIHCIQGPDRENCLLYADKVRYAVTQLSATIPEDNKGETVRRLLDGVSHIQVSCSCLQAASKNKDEQQIANHNSSIRTWAYTIAKETKQIYTAYTTQ</sequence>
<dbReference type="PANTHER" id="PTHR46097:SF3">
    <property type="entry name" value="ARF GTPASE-ACTIVATING PROTEIN GIT"/>
    <property type="match status" value="1"/>
</dbReference>
<dbReference type="Pfam" id="PF12205">
    <property type="entry name" value="GIT1_C"/>
    <property type="match status" value="1"/>
</dbReference>
<evidence type="ECO:0000256" key="2">
    <source>
        <dbReference type="ARBA" id="ARBA00022737"/>
    </source>
</evidence>
<dbReference type="Proteomes" id="UP000051574">
    <property type="component" value="Unassembled WGS sequence"/>
</dbReference>
<dbReference type="SMART" id="SM00248">
    <property type="entry name" value="ANK"/>
    <property type="match status" value="3"/>
</dbReference>
<feature type="domain" description="GIT Spa2 homology (SHD)" evidence="8">
    <location>
        <begin position="209"/>
        <end position="239"/>
    </location>
</feature>
<evidence type="ECO:0000313" key="10">
    <source>
        <dbReference type="Proteomes" id="UP000051574"/>
    </source>
</evidence>
<dbReference type="Gene3D" id="1.20.120.330">
    <property type="entry name" value="Nucleotidyltransferases domain 2"/>
    <property type="match status" value="1"/>
</dbReference>
<feature type="repeat" description="ANK" evidence="5">
    <location>
        <begin position="55"/>
        <end position="87"/>
    </location>
</feature>
<keyword evidence="2" id="KW-0677">Repeat</keyword>
<feature type="domain" description="GIT Spa2 homology (SHD)" evidence="8">
    <location>
        <begin position="151"/>
        <end position="179"/>
    </location>
</feature>
<evidence type="ECO:0000256" key="4">
    <source>
        <dbReference type="ARBA" id="ARBA00023043"/>
    </source>
</evidence>
<dbReference type="AlphaFoldDB" id="A0A0T6B4V3"/>
<dbReference type="GO" id="GO:0008277">
    <property type="term" value="P:regulation of G protein-coupled receptor signaling pathway"/>
    <property type="evidence" value="ECO:0007669"/>
    <property type="project" value="TreeGrafter"/>
</dbReference>
<reference evidence="9 10" key="1">
    <citation type="submission" date="2015-09" db="EMBL/GenBank/DDBJ databases">
        <title>Draft genome of the scarab beetle Oryctes borbonicus.</title>
        <authorList>
            <person name="Meyer J.M."/>
            <person name="Markov G.V."/>
            <person name="Baskaran P."/>
            <person name="Herrmann M."/>
            <person name="Sommer R.J."/>
            <person name="Roedelsperger C."/>
        </authorList>
    </citation>
    <scope>NUCLEOTIDE SEQUENCE [LARGE SCALE GENOMIC DNA]</scope>
    <source>
        <strain evidence="9">OB123</strain>
        <tissue evidence="9">Whole animal</tissue>
    </source>
</reference>
<dbReference type="GO" id="GO:0007420">
    <property type="term" value="P:brain development"/>
    <property type="evidence" value="ECO:0007669"/>
    <property type="project" value="InterPro"/>
</dbReference>
<keyword evidence="10" id="KW-1185">Reference proteome</keyword>
<dbReference type="InterPro" id="IPR036770">
    <property type="entry name" value="Ankyrin_rpt-contain_sf"/>
</dbReference>
<proteinExistence type="predicted"/>
<dbReference type="InterPro" id="IPR022018">
    <property type="entry name" value="GIT1_C"/>
</dbReference>
<dbReference type="GO" id="GO:0036465">
    <property type="term" value="P:synaptic vesicle recycling"/>
    <property type="evidence" value="ECO:0007669"/>
    <property type="project" value="TreeGrafter"/>
</dbReference>